<dbReference type="Proteomes" id="UP000663829">
    <property type="component" value="Unassembled WGS sequence"/>
</dbReference>
<organism evidence="2 5">
    <name type="scientific">Didymodactylos carnosus</name>
    <dbReference type="NCBI Taxonomy" id="1234261"/>
    <lineage>
        <taxon>Eukaryota</taxon>
        <taxon>Metazoa</taxon>
        <taxon>Spiralia</taxon>
        <taxon>Gnathifera</taxon>
        <taxon>Rotifera</taxon>
        <taxon>Eurotatoria</taxon>
        <taxon>Bdelloidea</taxon>
        <taxon>Philodinida</taxon>
        <taxon>Philodinidae</taxon>
        <taxon>Didymodactylos</taxon>
    </lineage>
</organism>
<dbReference type="Proteomes" id="UP000681722">
    <property type="component" value="Unassembled WGS sequence"/>
</dbReference>
<dbReference type="Gene3D" id="3.90.550.10">
    <property type="entry name" value="Spore Coat Polysaccharide Biosynthesis Protein SpsA, Chain A"/>
    <property type="match status" value="1"/>
</dbReference>
<accession>A0A815Z0E7</accession>
<evidence type="ECO:0000313" key="5">
    <source>
        <dbReference type="Proteomes" id="UP000663829"/>
    </source>
</evidence>
<protein>
    <submittedName>
        <fullName evidence="2">Uncharacterized protein</fullName>
    </submittedName>
</protein>
<sequence>MLYSALHRWSITTSRNDSEDDSDTEISKYMMPELYANSIRKCNNVYKNPSAIICYLTDGSEQYTTMAISAINSLLKVTPRIMIGLLVMEDDMKMLMMNNIDQKYHYRIICKQTSKSPLIKDWNPTQYKLDIIKFSHDGFQEVYWMDSDTIVYKDMTSSLYAFRLFTQVFYFILDHVMYHNCFMRKWREQHRDTILQL</sequence>
<evidence type="ECO:0000313" key="4">
    <source>
        <dbReference type="EMBL" id="CAF4443661.1"/>
    </source>
</evidence>
<evidence type="ECO:0000313" key="3">
    <source>
        <dbReference type="EMBL" id="CAF4281952.1"/>
    </source>
</evidence>
<dbReference type="EMBL" id="CAJOBC010096923">
    <property type="protein sequence ID" value="CAF4443661.1"/>
    <property type="molecule type" value="Genomic_DNA"/>
</dbReference>
<dbReference type="OrthoDB" id="6359816at2759"/>
<dbReference type="SUPFAM" id="SSF53448">
    <property type="entry name" value="Nucleotide-diphospho-sugar transferases"/>
    <property type="match status" value="1"/>
</dbReference>
<dbReference type="AlphaFoldDB" id="A0A815Z0E7"/>
<dbReference type="Proteomes" id="UP000682733">
    <property type="component" value="Unassembled WGS sequence"/>
</dbReference>
<dbReference type="InterPro" id="IPR029044">
    <property type="entry name" value="Nucleotide-diphossugar_trans"/>
</dbReference>
<evidence type="ECO:0000313" key="1">
    <source>
        <dbReference type="EMBL" id="CAF1492807.1"/>
    </source>
</evidence>
<proteinExistence type="predicted"/>
<gene>
    <name evidence="2" type="ORF">GPM918_LOCUS40854</name>
    <name evidence="1" type="ORF">OVA965_LOCUS36578</name>
    <name evidence="4" type="ORF">SRO942_LOCUS41841</name>
    <name evidence="3" type="ORF">TMI583_LOCUS37594</name>
</gene>
<dbReference type="EMBL" id="CAJOBA010055263">
    <property type="protein sequence ID" value="CAF4281952.1"/>
    <property type="molecule type" value="Genomic_DNA"/>
</dbReference>
<dbReference type="EMBL" id="CAJNOK010033293">
    <property type="protein sequence ID" value="CAF1492807.1"/>
    <property type="molecule type" value="Genomic_DNA"/>
</dbReference>
<comment type="caution">
    <text evidence="2">The sequence shown here is derived from an EMBL/GenBank/DDBJ whole genome shotgun (WGS) entry which is preliminary data.</text>
</comment>
<dbReference type="EMBL" id="CAJNOQ010031011">
    <property type="protein sequence ID" value="CAF1577645.1"/>
    <property type="molecule type" value="Genomic_DNA"/>
</dbReference>
<name>A0A815Z0E7_9BILA</name>
<evidence type="ECO:0000313" key="2">
    <source>
        <dbReference type="EMBL" id="CAF1577645.1"/>
    </source>
</evidence>
<dbReference type="Proteomes" id="UP000677228">
    <property type="component" value="Unassembled WGS sequence"/>
</dbReference>
<keyword evidence="5" id="KW-1185">Reference proteome</keyword>
<reference evidence="2" key="1">
    <citation type="submission" date="2021-02" db="EMBL/GenBank/DDBJ databases">
        <authorList>
            <person name="Nowell W R."/>
        </authorList>
    </citation>
    <scope>NUCLEOTIDE SEQUENCE</scope>
</reference>